<reference evidence="2 3" key="1">
    <citation type="submission" date="2018-06" db="EMBL/GenBank/DDBJ databases">
        <title>Genomic Encyclopedia of Type Strains, Phase IV (KMG-IV): sequencing the most valuable type-strain genomes for metagenomic binning, comparative biology and taxonomic classification.</title>
        <authorList>
            <person name="Goeker M."/>
        </authorList>
    </citation>
    <scope>NUCLEOTIDE SEQUENCE [LARGE SCALE GENOMIC DNA]</scope>
    <source>
        <strain evidence="2 3">DSM 24875</strain>
    </source>
</reference>
<keyword evidence="3" id="KW-1185">Reference proteome</keyword>
<dbReference type="Proteomes" id="UP000253529">
    <property type="component" value="Unassembled WGS sequence"/>
</dbReference>
<evidence type="ECO:0000313" key="3">
    <source>
        <dbReference type="Proteomes" id="UP000253529"/>
    </source>
</evidence>
<gene>
    <name evidence="2" type="ORF">DFR50_15628</name>
</gene>
<dbReference type="RefSeq" id="WP_113893752.1">
    <property type="nucleotide sequence ID" value="NZ_QNRK01000056.1"/>
</dbReference>
<name>A0A366EHW2_9HYPH</name>
<feature type="chain" id="PRO_5016975251" description="Pentapeptide MXKDX repeat protein" evidence="1">
    <location>
        <begin position="23"/>
        <end position="100"/>
    </location>
</feature>
<feature type="signal peptide" evidence="1">
    <location>
        <begin position="1"/>
        <end position="22"/>
    </location>
</feature>
<dbReference type="EMBL" id="QNRK01000056">
    <property type="protein sequence ID" value="RBP02031.1"/>
    <property type="molecule type" value="Genomic_DNA"/>
</dbReference>
<evidence type="ECO:0008006" key="4">
    <source>
        <dbReference type="Google" id="ProtNLM"/>
    </source>
</evidence>
<keyword evidence="1" id="KW-0732">Signal</keyword>
<protein>
    <recommendedName>
        <fullName evidence="4">Pentapeptide MXKDX repeat protein</fullName>
    </recommendedName>
</protein>
<dbReference type="AlphaFoldDB" id="A0A366EHW2"/>
<proteinExistence type="predicted"/>
<comment type="caution">
    <text evidence="2">The sequence shown here is derived from an EMBL/GenBank/DDBJ whole genome shotgun (WGS) entry which is preliminary data.</text>
</comment>
<organism evidence="2 3">
    <name type="scientific">Roseiarcus fermentans</name>
    <dbReference type="NCBI Taxonomy" id="1473586"/>
    <lineage>
        <taxon>Bacteria</taxon>
        <taxon>Pseudomonadati</taxon>
        <taxon>Pseudomonadota</taxon>
        <taxon>Alphaproteobacteria</taxon>
        <taxon>Hyphomicrobiales</taxon>
        <taxon>Roseiarcaceae</taxon>
        <taxon>Roseiarcus</taxon>
    </lineage>
</organism>
<accession>A0A366EHW2</accession>
<sequence length="100" mass="11085">MLKLTTSLAIALAAFAAVPALADDMMMKDGTMVMMQPDGHVTTMTPSADQMKMAQDAMMKHGTEMKAPVMMMMHDGHMMMMNDMKMDDGKMASDHMMMMK</sequence>
<evidence type="ECO:0000313" key="2">
    <source>
        <dbReference type="EMBL" id="RBP02031.1"/>
    </source>
</evidence>
<evidence type="ECO:0000256" key="1">
    <source>
        <dbReference type="SAM" id="SignalP"/>
    </source>
</evidence>